<dbReference type="OrthoDB" id="3882355at2759"/>
<dbReference type="AlphaFoldDB" id="A0A9P6VFQ3"/>
<gene>
    <name evidence="2" type="ORF">D0Z07_6222</name>
</gene>
<proteinExistence type="predicted"/>
<evidence type="ECO:0000313" key="2">
    <source>
        <dbReference type="EMBL" id="KAG0646960.1"/>
    </source>
</evidence>
<dbReference type="EMBL" id="VNKQ01000014">
    <property type="protein sequence ID" value="KAG0646960.1"/>
    <property type="molecule type" value="Genomic_DNA"/>
</dbReference>
<feature type="region of interest" description="Disordered" evidence="1">
    <location>
        <begin position="73"/>
        <end position="103"/>
    </location>
</feature>
<protein>
    <submittedName>
        <fullName evidence="2">Uncharacterized protein</fullName>
    </submittedName>
</protein>
<feature type="compositionally biased region" description="Polar residues" evidence="1">
    <location>
        <begin position="84"/>
        <end position="98"/>
    </location>
</feature>
<organism evidence="2 3">
    <name type="scientific">Hyphodiscus hymeniophilus</name>
    <dbReference type="NCBI Taxonomy" id="353542"/>
    <lineage>
        <taxon>Eukaryota</taxon>
        <taxon>Fungi</taxon>
        <taxon>Dikarya</taxon>
        <taxon>Ascomycota</taxon>
        <taxon>Pezizomycotina</taxon>
        <taxon>Leotiomycetes</taxon>
        <taxon>Helotiales</taxon>
        <taxon>Hyphodiscaceae</taxon>
        <taxon>Hyphodiscus</taxon>
    </lineage>
</organism>
<dbReference type="Proteomes" id="UP000785200">
    <property type="component" value="Unassembled WGS sequence"/>
</dbReference>
<sequence length="346" mass="38676">MTTPGRTHIPWQTQTGQINELISYIGFLEAKVFYLQEHHENCSAWLSRSPIMDLGGSPYLPPDIVVANDETQLSPPSPTKEHFTGSSLTTLQPTSKKGGNNPRWKGIIDQMTKGWDRPSSWIDRRVETGLMSVEQNQKSLTLILGLRSGLPPSCHDGSQPSSPGSSSKSDALIVSARKYALDTKASQVNPEFVVQVRIFRELVFASLCVVMEQQGLPIDTINELMRICMSSSGPANLYRLRRGALWVNRVISGTMMKKMGWRHMSTDFFFLSGRPVSQYGLLWEACNRSFPYLVNRLAQISTIVEMPINGTGWIPFSIPLIIKQLVGDTLTLEQICIALDYEIDDL</sequence>
<comment type="caution">
    <text evidence="2">The sequence shown here is derived from an EMBL/GenBank/DDBJ whole genome shotgun (WGS) entry which is preliminary data.</text>
</comment>
<accession>A0A9P6VFQ3</accession>
<reference evidence="2" key="1">
    <citation type="submission" date="2019-07" db="EMBL/GenBank/DDBJ databases">
        <title>Hyphodiscus hymeniophilus genome sequencing and assembly.</title>
        <authorList>
            <person name="Kramer G."/>
            <person name="Nodwell J."/>
        </authorList>
    </citation>
    <scope>NUCLEOTIDE SEQUENCE</scope>
    <source>
        <strain evidence="2">ATCC 34498</strain>
    </source>
</reference>
<name>A0A9P6VFQ3_9HELO</name>
<keyword evidence="3" id="KW-1185">Reference proteome</keyword>
<evidence type="ECO:0000256" key="1">
    <source>
        <dbReference type="SAM" id="MobiDB-lite"/>
    </source>
</evidence>
<evidence type="ECO:0000313" key="3">
    <source>
        <dbReference type="Proteomes" id="UP000785200"/>
    </source>
</evidence>